<dbReference type="PROSITE" id="PS50088">
    <property type="entry name" value="ANK_REPEAT"/>
    <property type="match status" value="2"/>
</dbReference>
<gene>
    <name evidence="4" type="ORF">D9Q81_06315</name>
</gene>
<dbReference type="Gene3D" id="1.25.40.20">
    <property type="entry name" value="Ankyrin repeat-containing domain"/>
    <property type="match status" value="2"/>
</dbReference>
<dbReference type="SMART" id="SM00248">
    <property type="entry name" value="ANK"/>
    <property type="match status" value="4"/>
</dbReference>
<dbReference type="InterPro" id="IPR002110">
    <property type="entry name" value="Ankyrin_rpt"/>
</dbReference>
<dbReference type="RefSeq" id="WP_125742033.1">
    <property type="nucleotide sequence ID" value="NZ_RCOR01000031.1"/>
</dbReference>
<dbReference type="Pfam" id="PF12796">
    <property type="entry name" value="Ank_2"/>
    <property type="match status" value="1"/>
</dbReference>
<dbReference type="SUPFAM" id="SSF48403">
    <property type="entry name" value="Ankyrin repeat"/>
    <property type="match status" value="1"/>
</dbReference>
<dbReference type="AlphaFoldDB" id="A0A3R9Q8R9"/>
<dbReference type="PROSITE" id="PS50297">
    <property type="entry name" value="ANK_REP_REGION"/>
    <property type="match status" value="2"/>
</dbReference>
<dbReference type="PANTHER" id="PTHR24197">
    <property type="entry name" value="ANKYRIN REPEAT DOMAIN-CONTAINING PROTEIN 61"/>
    <property type="match status" value="1"/>
</dbReference>
<evidence type="ECO:0000256" key="1">
    <source>
        <dbReference type="ARBA" id="ARBA00022737"/>
    </source>
</evidence>
<reference evidence="4 5" key="1">
    <citation type="submission" date="2018-10" db="EMBL/GenBank/DDBJ databases">
        <title>Co-occurring genomic capacity for anaerobic methane metabolism and dissimilatory sulfite reduction discovered in the Korarchaeota.</title>
        <authorList>
            <person name="Mckay L.J."/>
            <person name="Dlakic M."/>
            <person name="Fields M.W."/>
            <person name="Delmont T.O."/>
            <person name="Eren A.M."/>
            <person name="Jay Z.J."/>
            <person name="Klingelsmith K.B."/>
            <person name="Rusch D.B."/>
            <person name="Inskeep W.P."/>
        </authorList>
    </citation>
    <scope>NUCLEOTIDE SEQUENCE [LARGE SCALE GENOMIC DNA]</scope>
    <source>
        <strain evidence="4 5">WS</strain>
    </source>
</reference>
<evidence type="ECO:0000256" key="2">
    <source>
        <dbReference type="ARBA" id="ARBA00023043"/>
    </source>
</evidence>
<protein>
    <submittedName>
        <fullName evidence="4">Ankyrin repeat domain-containing protein</fullName>
    </submittedName>
</protein>
<evidence type="ECO:0000313" key="4">
    <source>
        <dbReference type="EMBL" id="RSN68323.1"/>
    </source>
</evidence>
<keyword evidence="1" id="KW-0677">Repeat</keyword>
<accession>A0A3R9Q8R9</accession>
<comment type="caution">
    <text evidence="4">The sequence shown here is derived from an EMBL/GenBank/DDBJ whole genome shotgun (WGS) entry which is preliminary data.</text>
</comment>
<dbReference type="InterPro" id="IPR036770">
    <property type="entry name" value="Ankyrin_rpt-contain_sf"/>
</dbReference>
<organism evidence="4 5">
    <name type="scientific">Candidatus Korarchaeum cryptofilum</name>
    <dbReference type="NCBI Taxonomy" id="498846"/>
    <lineage>
        <taxon>Archaea</taxon>
        <taxon>Thermoproteota</taxon>
        <taxon>Candidatus Korarchaeia</taxon>
        <taxon>Candidatus Korarchaeales</taxon>
        <taxon>Candidatus Korarchaeaceae</taxon>
        <taxon>Candidatus Korarchaeum</taxon>
    </lineage>
</organism>
<evidence type="ECO:0000313" key="5">
    <source>
        <dbReference type="Proteomes" id="UP000278149"/>
    </source>
</evidence>
<dbReference type="Proteomes" id="UP000278149">
    <property type="component" value="Unassembled WGS sequence"/>
</dbReference>
<sequence>MRFPYWRYYRGDYLSDNLPEDIPPNVKRDLLNRDLLKAAARGDLEKVRELLDKCADVNARDEFGCTPLRHAATIGNIDIVKFLVERGADIDAKDKFGFTPLHCATSGGHLDIVKFLVERGADVNARDEDGRTSLDLARKYDRLDVVEFLENTARSVARAPITPVMPAVANPAVAVSKKVRKKRPTIRKEKPVKIVDVRCNSLYEGLWGRILISMEGEGTVKVDLEGDVNWIDPGEIIINGEDAVEIPVKPKVYGEVPVRITVKGGEKSTSKIVWLNVTNIQKKSEVASIEKWIEGEIKRVKGFLREIEKS</sequence>
<feature type="repeat" description="ANK" evidence="3">
    <location>
        <begin position="96"/>
        <end position="128"/>
    </location>
</feature>
<dbReference type="EMBL" id="RCOR01000031">
    <property type="protein sequence ID" value="RSN68323.1"/>
    <property type="molecule type" value="Genomic_DNA"/>
</dbReference>
<dbReference type="PRINTS" id="PR01415">
    <property type="entry name" value="ANKYRIN"/>
</dbReference>
<name>A0A3R9Q8R9_9CREN</name>
<keyword evidence="2 3" id="KW-0040">ANK repeat</keyword>
<proteinExistence type="predicted"/>
<dbReference type="PANTHER" id="PTHR24197:SF48">
    <property type="entry name" value="ANKYRIN REPEAT DOMAIN-CONTAINING PROTEIN 61"/>
    <property type="match status" value="1"/>
</dbReference>
<evidence type="ECO:0000256" key="3">
    <source>
        <dbReference type="PROSITE-ProRule" id="PRU00023"/>
    </source>
</evidence>
<feature type="repeat" description="ANK" evidence="3">
    <location>
        <begin position="63"/>
        <end position="95"/>
    </location>
</feature>